<reference evidence="3" key="1">
    <citation type="journal article" date="2014" name="Front. Microbiol.">
        <title>High frequency of phylogenetically diverse reductive dehalogenase-homologous genes in deep subseafloor sedimentary metagenomes.</title>
        <authorList>
            <person name="Kawai M."/>
            <person name="Futagami T."/>
            <person name="Toyoda A."/>
            <person name="Takaki Y."/>
            <person name="Nishi S."/>
            <person name="Hori S."/>
            <person name="Arai W."/>
            <person name="Tsubouchi T."/>
            <person name="Morono Y."/>
            <person name="Uchiyama I."/>
            <person name="Ito T."/>
            <person name="Fujiyama A."/>
            <person name="Inagaki F."/>
            <person name="Takami H."/>
        </authorList>
    </citation>
    <scope>NUCLEOTIDE SEQUENCE</scope>
    <source>
        <strain evidence="3">Expedition CK06-06</strain>
    </source>
</reference>
<dbReference type="AlphaFoldDB" id="X1BBZ2"/>
<comment type="caution">
    <text evidence="3">The sequence shown here is derived from an EMBL/GenBank/DDBJ whole genome shotgun (WGS) entry which is preliminary data.</text>
</comment>
<dbReference type="Pfam" id="PF01336">
    <property type="entry name" value="tRNA_anti-codon"/>
    <property type="match status" value="1"/>
</dbReference>
<evidence type="ECO:0000259" key="2">
    <source>
        <dbReference type="Pfam" id="PF01336"/>
    </source>
</evidence>
<sequence length="217" mass="24683">MAAEKFAEYLRGEVPYPLMHVLIQEMREGQRISQCFLVKQKTQRATRAGDPYLEILLADRSGTIPARAWAEVAQRYATQFDEGDFVFIEGRTETYRNSLQIIVGSIRRLESYEGEAGKIPGFDPGLLVPTSEHDIDEMWRELLELAKTITPPPLQQLTPLIAITSSRFSVCPASSLGSSPSRISWTTPELSRKSMKVSFPRSRRRFTQPHRVTLRPM</sequence>
<gene>
    <name evidence="3" type="ORF">S01H4_23928</name>
</gene>
<dbReference type="InterPro" id="IPR012340">
    <property type="entry name" value="NA-bd_OB-fold"/>
</dbReference>
<dbReference type="PANTHER" id="PTHR37294">
    <property type="entry name" value="3'-5' EXORIBONUCLEASE YHAM"/>
    <property type="match status" value="1"/>
</dbReference>
<dbReference type="GO" id="GO:0003676">
    <property type="term" value="F:nucleic acid binding"/>
    <property type="evidence" value="ECO:0007669"/>
    <property type="project" value="InterPro"/>
</dbReference>
<dbReference type="GO" id="GO:0031125">
    <property type="term" value="P:rRNA 3'-end processing"/>
    <property type="evidence" value="ECO:0007669"/>
    <property type="project" value="TreeGrafter"/>
</dbReference>
<proteinExistence type="predicted"/>
<dbReference type="InterPro" id="IPR004365">
    <property type="entry name" value="NA-bd_OB_tRNA"/>
</dbReference>
<dbReference type="GO" id="GO:0016787">
    <property type="term" value="F:hydrolase activity"/>
    <property type="evidence" value="ECO:0007669"/>
    <property type="project" value="UniProtKB-KW"/>
</dbReference>
<accession>X1BBZ2</accession>
<dbReference type="PANTHER" id="PTHR37294:SF1">
    <property type="entry name" value="3'-5' EXORIBONUCLEASE YHAM"/>
    <property type="match status" value="1"/>
</dbReference>
<organism evidence="3">
    <name type="scientific">marine sediment metagenome</name>
    <dbReference type="NCBI Taxonomy" id="412755"/>
    <lineage>
        <taxon>unclassified sequences</taxon>
        <taxon>metagenomes</taxon>
        <taxon>ecological metagenomes</taxon>
    </lineage>
</organism>
<dbReference type="InterPro" id="IPR050798">
    <property type="entry name" value="YhaM_exoribonuc/phosphodiest"/>
</dbReference>
<dbReference type="SUPFAM" id="SSF50249">
    <property type="entry name" value="Nucleic acid-binding proteins"/>
    <property type="match status" value="1"/>
</dbReference>
<dbReference type="Gene3D" id="2.40.50.140">
    <property type="entry name" value="Nucleic acid-binding proteins"/>
    <property type="match status" value="1"/>
</dbReference>
<name>X1BBZ2_9ZZZZ</name>
<dbReference type="CDD" id="cd04492">
    <property type="entry name" value="YhaM_OBF_like"/>
    <property type="match status" value="1"/>
</dbReference>
<keyword evidence="1" id="KW-0378">Hydrolase</keyword>
<protein>
    <recommendedName>
        <fullName evidence="2">OB domain-containing protein</fullName>
    </recommendedName>
</protein>
<evidence type="ECO:0000256" key="1">
    <source>
        <dbReference type="ARBA" id="ARBA00022801"/>
    </source>
</evidence>
<feature type="non-terminal residue" evidence="3">
    <location>
        <position position="217"/>
    </location>
</feature>
<feature type="domain" description="OB" evidence="2">
    <location>
        <begin position="42"/>
        <end position="108"/>
    </location>
</feature>
<dbReference type="EMBL" id="BART01011172">
    <property type="protein sequence ID" value="GAG81663.1"/>
    <property type="molecule type" value="Genomic_DNA"/>
</dbReference>
<evidence type="ECO:0000313" key="3">
    <source>
        <dbReference type="EMBL" id="GAG81663.1"/>
    </source>
</evidence>